<keyword evidence="2" id="KW-1185">Reference proteome</keyword>
<reference evidence="1 2" key="1">
    <citation type="submission" date="2020-05" db="EMBL/GenBank/DDBJ databases">
        <title>Aquincola sp. isolate from soil.</title>
        <authorList>
            <person name="Han J."/>
            <person name="Kim D.-U."/>
        </authorList>
    </citation>
    <scope>NUCLEOTIDE SEQUENCE [LARGE SCALE GENOMIC DNA]</scope>
    <source>
        <strain evidence="1 2">S2</strain>
    </source>
</reference>
<evidence type="ECO:0000313" key="1">
    <source>
        <dbReference type="EMBL" id="NRF71219.1"/>
    </source>
</evidence>
<comment type="caution">
    <text evidence="1">The sequence shown here is derived from an EMBL/GenBank/DDBJ whole genome shotgun (WGS) entry which is preliminary data.</text>
</comment>
<organism evidence="1 2">
    <name type="scientific">Pseudaquabacterium terrae</name>
    <dbReference type="NCBI Taxonomy" id="2732868"/>
    <lineage>
        <taxon>Bacteria</taxon>
        <taxon>Pseudomonadati</taxon>
        <taxon>Pseudomonadota</taxon>
        <taxon>Betaproteobacteria</taxon>
        <taxon>Burkholderiales</taxon>
        <taxon>Sphaerotilaceae</taxon>
        <taxon>Pseudaquabacterium</taxon>
    </lineage>
</organism>
<dbReference type="EMBL" id="JABRWJ010000011">
    <property type="protein sequence ID" value="NRF71219.1"/>
    <property type="molecule type" value="Genomic_DNA"/>
</dbReference>
<dbReference type="RefSeq" id="WP_173131985.1">
    <property type="nucleotide sequence ID" value="NZ_JABRWJ010000011.1"/>
</dbReference>
<proteinExistence type="predicted"/>
<gene>
    <name evidence="1" type="ORF">HLB44_29920</name>
</gene>
<name>A0ABX2ERM4_9BURK</name>
<protein>
    <submittedName>
        <fullName evidence="1">Uncharacterized protein</fullName>
    </submittedName>
</protein>
<sequence length="129" mass="14439">MGERLRYRRRPGQPVVAVQLKLDTEGFRYQKWGEEQRCKANDWLVDNDGEVYTVDADSFARTYTAEGQGTYVKSGKVWAEQATEGGSVATKEGGTNYASGDWLVSNEEDGSDAYAVSGKKFEESYELDE</sequence>
<dbReference type="Proteomes" id="UP000737171">
    <property type="component" value="Unassembled WGS sequence"/>
</dbReference>
<accession>A0ABX2ERM4</accession>
<evidence type="ECO:0000313" key="2">
    <source>
        <dbReference type="Proteomes" id="UP000737171"/>
    </source>
</evidence>